<keyword evidence="2" id="KW-1185">Reference proteome</keyword>
<name>A0ABM6QI63_9PSED</name>
<protein>
    <recommendedName>
        <fullName evidence="3">BON domain-containing protein</fullName>
    </recommendedName>
</protein>
<evidence type="ECO:0008006" key="3">
    <source>
        <dbReference type="Google" id="ProtNLM"/>
    </source>
</evidence>
<accession>A0ABM6QI63</accession>
<sequence length="67" mass="7378">MISNHFSSLTDRDVLGAKRDHIVGGLLVFLRDLVSTTFCSSFTVKLVGDAVVIRGKLHSDCLARMEQ</sequence>
<dbReference type="Proteomes" id="UP000075187">
    <property type="component" value="Chromosome"/>
</dbReference>
<gene>
    <name evidence="1" type="ORF">AWU82_29815</name>
</gene>
<evidence type="ECO:0000313" key="1">
    <source>
        <dbReference type="EMBL" id="AUG97611.1"/>
    </source>
</evidence>
<dbReference type="EMBL" id="CP014205">
    <property type="protein sequence ID" value="AUG97611.1"/>
    <property type="molecule type" value="Genomic_DNA"/>
</dbReference>
<proteinExistence type="predicted"/>
<reference evidence="1" key="1">
    <citation type="submission" date="2017-12" db="EMBL/GenBank/DDBJ databases">
        <title>Pseudomonas sp. MS586 complete sequence.</title>
        <authorList>
            <person name="Lu S."/>
            <person name="Deng P."/>
        </authorList>
    </citation>
    <scope>NUCLEOTIDE SEQUENCE</scope>
    <source>
        <strain evidence="1">MS586</strain>
    </source>
</reference>
<evidence type="ECO:0000313" key="2">
    <source>
        <dbReference type="Proteomes" id="UP000075187"/>
    </source>
</evidence>
<organism evidence="1 2">
    <name type="scientific">Pseudomonas glycinae</name>
    <dbReference type="NCBI Taxonomy" id="1785145"/>
    <lineage>
        <taxon>Bacteria</taxon>
        <taxon>Pseudomonadati</taxon>
        <taxon>Pseudomonadota</taxon>
        <taxon>Gammaproteobacteria</taxon>
        <taxon>Pseudomonadales</taxon>
        <taxon>Pseudomonadaceae</taxon>
        <taxon>Pseudomonas</taxon>
    </lineage>
</organism>